<keyword evidence="5" id="KW-0378">Hydrolase</keyword>
<keyword evidence="6" id="KW-0788">Thiol protease</keyword>
<protein>
    <submittedName>
        <fullName evidence="10">Peptidoglycan endopeptidase</fullName>
    </submittedName>
</protein>
<dbReference type="InterPro" id="IPR036779">
    <property type="entry name" value="LysM_dom_sf"/>
</dbReference>
<dbReference type="Pfam" id="PF00877">
    <property type="entry name" value="NLPC_P60"/>
    <property type="match status" value="1"/>
</dbReference>
<organism evidence="10 11">
    <name type="scientific">Solibacillus palustris</name>
    <dbReference type="NCBI Taxonomy" id="2908203"/>
    <lineage>
        <taxon>Bacteria</taxon>
        <taxon>Bacillati</taxon>
        <taxon>Bacillota</taxon>
        <taxon>Bacilli</taxon>
        <taxon>Bacillales</taxon>
        <taxon>Caryophanaceae</taxon>
        <taxon>Solibacillus</taxon>
    </lineage>
</organism>
<dbReference type="InterPro" id="IPR018392">
    <property type="entry name" value="LysM"/>
</dbReference>
<evidence type="ECO:0000256" key="7">
    <source>
        <dbReference type="SAM" id="SignalP"/>
    </source>
</evidence>
<feature type="domain" description="NlpC/P60" evidence="9">
    <location>
        <begin position="80"/>
        <end position="199"/>
    </location>
</feature>
<evidence type="ECO:0000313" key="11">
    <source>
        <dbReference type="Proteomes" id="UP001316087"/>
    </source>
</evidence>
<keyword evidence="3 7" id="KW-0732">Signal</keyword>
<dbReference type="SUPFAM" id="SSF54001">
    <property type="entry name" value="Cysteine proteinases"/>
    <property type="match status" value="1"/>
</dbReference>
<dbReference type="InterPro" id="IPR051202">
    <property type="entry name" value="Peptidase_C40"/>
</dbReference>
<dbReference type="Proteomes" id="UP001316087">
    <property type="component" value="Unassembled WGS sequence"/>
</dbReference>
<evidence type="ECO:0000313" key="10">
    <source>
        <dbReference type="EMBL" id="MCH7322963.1"/>
    </source>
</evidence>
<sequence>MKKFFKTIAAFSLGTSLLFTSMSGASAATYTVKSGDTLAKIAKQYGTTYSSIMSSNSLISTNINVGQKLQIGSNHATSASVNSSRVISVAKQQLGTPYVFGGSSPSGFDCSGFVSYVFSKSGKSVGRQTAASLYNNATKVSTPKVGDLVFFSNTYKKGISHVGIYMGNGKMINASGSKVNITSIHEGYWKSKFTGYGHI</sequence>
<dbReference type="SUPFAM" id="SSF54106">
    <property type="entry name" value="LysM domain"/>
    <property type="match status" value="1"/>
</dbReference>
<dbReference type="SMART" id="SM00257">
    <property type="entry name" value="LysM"/>
    <property type="match status" value="1"/>
</dbReference>
<dbReference type="CDD" id="cd00118">
    <property type="entry name" value="LysM"/>
    <property type="match status" value="1"/>
</dbReference>
<evidence type="ECO:0000259" key="8">
    <source>
        <dbReference type="PROSITE" id="PS51782"/>
    </source>
</evidence>
<keyword evidence="4" id="KW-0677">Repeat</keyword>
<accession>A0ABS9UFC8</accession>
<evidence type="ECO:0000256" key="3">
    <source>
        <dbReference type="ARBA" id="ARBA00022729"/>
    </source>
</evidence>
<feature type="signal peptide" evidence="7">
    <location>
        <begin position="1"/>
        <end position="27"/>
    </location>
</feature>
<evidence type="ECO:0000256" key="1">
    <source>
        <dbReference type="ARBA" id="ARBA00007074"/>
    </source>
</evidence>
<comment type="caution">
    <text evidence="10">The sequence shown here is derived from an EMBL/GenBank/DDBJ whole genome shotgun (WGS) entry which is preliminary data.</text>
</comment>
<dbReference type="PANTHER" id="PTHR47053">
    <property type="entry name" value="MUREIN DD-ENDOPEPTIDASE MEPH-RELATED"/>
    <property type="match status" value="1"/>
</dbReference>
<dbReference type="EMBL" id="JAKZFC010000005">
    <property type="protein sequence ID" value="MCH7322963.1"/>
    <property type="molecule type" value="Genomic_DNA"/>
</dbReference>
<dbReference type="InterPro" id="IPR038765">
    <property type="entry name" value="Papain-like_cys_pep_sf"/>
</dbReference>
<reference evidence="10 11" key="1">
    <citation type="submission" date="2022-03" db="EMBL/GenBank/DDBJ databases">
        <authorList>
            <person name="Jo J.-H."/>
            <person name="Im W.-T."/>
        </authorList>
    </citation>
    <scope>NUCLEOTIDE SEQUENCE [LARGE SCALE GENOMIC DNA]</scope>
    <source>
        <strain evidence="10 11">MA9</strain>
    </source>
</reference>
<name>A0ABS9UFC8_9BACL</name>
<dbReference type="Pfam" id="PF01476">
    <property type="entry name" value="LysM"/>
    <property type="match status" value="1"/>
</dbReference>
<feature type="domain" description="LysM" evidence="8">
    <location>
        <begin position="28"/>
        <end position="71"/>
    </location>
</feature>
<dbReference type="PANTHER" id="PTHR47053:SF1">
    <property type="entry name" value="MUREIN DD-ENDOPEPTIDASE MEPH-RELATED"/>
    <property type="match status" value="1"/>
</dbReference>
<dbReference type="InterPro" id="IPR000064">
    <property type="entry name" value="NLP_P60_dom"/>
</dbReference>
<gene>
    <name evidence="10" type="ORF">LZ480_13875</name>
</gene>
<dbReference type="Gene3D" id="3.90.1720.10">
    <property type="entry name" value="endopeptidase domain like (from Nostoc punctiforme)"/>
    <property type="match status" value="1"/>
</dbReference>
<evidence type="ECO:0000256" key="5">
    <source>
        <dbReference type="ARBA" id="ARBA00022801"/>
    </source>
</evidence>
<evidence type="ECO:0000256" key="4">
    <source>
        <dbReference type="ARBA" id="ARBA00022737"/>
    </source>
</evidence>
<comment type="similarity">
    <text evidence="1">Belongs to the peptidase C40 family.</text>
</comment>
<feature type="chain" id="PRO_5045994953" evidence="7">
    <location>
        <begin position="28"/>
        <end position="199"/>
    </location>
</feature>
<keyword evidence="2" id="KW-0645">Protease</keyword>
<evidence type="ECO:0000256" key="2">
    <source>
        <dbReference type="ARBA" id="ARBA00022670"/>
    </source>
</evidence>
<dbReference type="RefSeq" id="WP_241370127.1">
    <property type="nucleotide sequence ID" value="NZ_JAKZFC010000005.1"/>
</dbReference>
<dbReference type="Gene3D" id="3.10.350.10">
    <property type="entry name" value="LysM domain"/>
    <property type="match status" value="1"/>
</dbReference>
<evidence type="ECO:0000259" key="9">
    <source>
        <dbReference type="PROSITE" id="PS51935"/>
    </source>
</evidence>
<evidence type="ECO:0000256" key="6">
    <source>
        <dbReference type="ARBA" id="ARBA00022807"/>
    </source>
</evidence>
<keyword evidence="11" id="KW-1185">Reference proteome</keyword>
<dbReference type="PROSITE" id="PS51782">
    <property type="entry name" value="LYSM"/>
    <property type="match status" value="1"/>
</dbReference>
<dbReference type="PROSITE" id="PS51935">
    <property type="entry name" value="NLPC_P60"/>
    <property type="match status" value="1"/>
</dbReference>
<proteinExistence type="inferred from homology"/>